<evidence type="ECO:0000313" key="2">
    <source>
        <dbReference type="EMBL" id="VAX18780.1"/>
    </source>
</evidence>
<organism evidence="2">
    <name type="scientific">hydrothermal vent metagenome</name>
    <dbReference type="NCBI Taxonomy" id="652676"/>
    <lineage>
        <taxon>unclassified sequences</taxon>
        <taxon>metagenomes</taxon>
        <taxon>ecological metagenomes</taxon>
    </lineage>
</organism>
<dbReference type="AlphaFoldDB" id="A0A3B1C7D7"/>
<sequence>MKIFVFLFAIFVFSTQSSFAGAVFVEPPQTPIGAPINVHIDIDLKPGSKLRMPKTLSLPEGVDFLSYEALPPVTHEDGSKTVRVVYKVEAYKIGKSEIPPFEYIVIDSTGTESTIKVGPTPFEIVSIRNDPATADTPKDIHGPAKASLRWSAYIYTALALIAVIIAGVLLWRWLAGRKRTPVEPPAIPEKASHELAYEQLARLQAEDPFGKGFAQEHFFRVSEIARGYVEKRYGILALERTTLELEREFDNRYAPQNIKMKLLNILKACDLVKFAKRKPTREEADNAIQEALEFVDNTKRMEKEKVA</sequence>
<reference evidence="2" key="1">
    <citation type="submission" date="2018-06" db="EMBL/GenBank/DDBJ databases">
        <authorList>
            <person name="Zhirakovskaya E."/>
        </authorList>
    </citation>
    <scope>NUCLEOTIDE SEQUENCE</scope>
</reference>
<feature type="transmembrane region" description="Helical" evidence="1">
    <location>
        <begin position="150"/>
        <end position="171"/>
    </location>
</feature>
<proteinExistence type="predicted"/>
<name>A0A3B1C7D7_9ZZZZ</name>
<gene>
    <name evidence="2" type="ORF">MNBD_NITROSPINAE04-2483</name>
</gene>
<evidence type="ECO:0000256" key="1">
    <source>
        <dbReference type="SAM" id="Phobius"/>
    </source>
</evidence>
<evidence type="ECO:0008006" key="3">
    <source>
        <dbReference type="Google" id="ProtNLM"/>
    </source>
</evidence>
<accession>A0A3B1C7D7</accession>
<protein>
    <recommendedName>
        <fullName evidence="3">BatD</fullName>
    </recommendedName>
</protein>
<keyword evidence="1" id="KW-0812">Transmembrane</keyword>
<dbReference type="EMBL" id="UOGA01000137">
    <property type="protein sequence ID" value="VAX18780.1"/>
    <property type="molecule type" value="Genomic_DNA"/>
</dbReference>
<keyword evidence="1" id="KW-1133">Transmembrane helix</keyword>
<keyword evidence="1" id="KW-0472">Membrane</keyword>